<feature type="domain" description="J" evidence="1">
    <location>
        <begin position="71"/>
        <end position="136"/>
    </location>
</feature>
<evidence type="ECO:0000313" key="2">
    <source>
        <dbReference type="EMBL" id="KAG0557501.1"/>
    </source>
</evidence>
<name>A0A8T0GE22_CERPU</name>
<dbReference type="CDD" id="cd06257">
    <property type="entry name" value="DnaJ"/>
    <property type="match status" value="1"/>
</dbReference>
<dbReference type="Pfam" id="PF00226">
    <property type="entry name" value="DnaJ"/>
    <property type="match status" value="1"/>
</dbReference>
<dbReference type="SMART" id="SM00271">
    <property type="entry name" value="DnaJ"/>
    <property type="match status" value="1"/>
</dbReference>
<dbReference type="SUPFAM" id="SSF46565">
    <property type="entry name" value="Chaperone J-domain"/>
    <property type="match status" value="1"/>
</dbReference>
<evidence type="ECO:0000313" key="3">
    <source>
        <dbReference type="Proteomes" id="UP000822688"/>
    </source>
</evidence>
<accession>A0A8T0GE22</accession>
<dbReference type="Proteomes" id="UP000822688">
    <property type="component" value="Chromosome 11"/>
</dbReference>
<gene>
    <name evidence="2" type="ORF">KC19_11G135600</name>
</gene>
<dbReference type="OrthoDB" id="552049at2759"/>
<protein>
    <recommendedName>
        <fullName evidence="1">J domain-containing protein</fullName>
    </recommendedName>
</protein>
<dbReference type="AlphaFoldDB" id="A0A8T0GE22"/>
<evidence type="ECO:0000259" key="1">
    <source>
        <dbReference type="PROSITE" id="PS50076"/>
    </source>
</evidence>
<dbReference type="PROSITE" id="PS50076">
    <property type="entry name" value="DNAJ_2"/>
    <property type="match status" value="1"/>
</dbReference>
<dbReference type="PANTHER" id="PTHR24074">
    <property type="entry name" value="CO-CHAPERONE PROTEIN DJLA"/>
    <property type="match status" value="1"/>
</dbReference>
<sequence>MRKLLQGGQVTITRVFADNNVERVVLQSALHADSVTHSVSSVSPQRSFMEERFRKAGIRASNTGSVGRHGEHLATLGLSAAASRQEIKQAYRKLALKYHPDVCKGDHCALMFKQVNNAYEIALEAEEEQEAMSEVGDDCLDGFMGATDDSWEDWEEWMGWEGAGTTDYSSHINPSYSF</sequence>
<dbReference type="InterPro" id="IPR050817">
    <property type="entry name" value="DjlA_DnaK_co-chaperone"/>
</dbReference>
<keyword evidence="3" id="KW-1185">Reference proteome</keyword>
<dbReference type="InterPro" id="IPR036869">
    <property type="entry name" value="J_dom_sf"/>
</dbReference>
<dbReference type="PRINTS" id="PR00625">
    <property type="entry name" value="JDOMAIN"/>
</dbReference>
<proteinExistence type="predicted"/>
<dbReference type="InterPro" id="IPR001623">
    <property type="entry name" value="DnaJ_domain"/>
</dbReference>
<reference evidence="2 3" key="1">
    <citation type="submission" date="2020-06" db="EMBL/GenBank/DDBJ databases">
        <title>WGS assembly of Ceratodon purpureus strain R40.</title>
        <authorList>
            <person name="Carey S.B."/>
            <person name="Jenkins J."/>
            <person name="Shu S."/>
            <person name="Lovell J.T."/>
            <person name="Sreedasyam A."/>
            <person name="Maumus F."/>
            <person name="Tiley G.P."/>
            <person name="Fernandez-Pozo N."/>
            <person name="Barry K."/>
            <person name="Chen C."/>
            <person name="Wang M."/>
            <person name="Lipzen A."/>
            <person name="Daum C."/>
            <person name="Saski C.A."/>
            <person name="Payton A.C."/>
            <person name="Mcbreen J.C."/>
            <person name="Conrad R.E."/>
            <person name="Kollar L.M."/>
            <person name="Olsson S."/>
            <person name="Huttunen S."/>
            <person name="Landis J.B."/>
            <person name="Wickett N.J."/>
            <person name="Johnson M.G."/>
            <person name="Rensing S.A."/>
            <person name="Grimwood J."/>
            <person name="Schmutz J."/>
            <person name="Mcdaniel S.F."/>
        </authorList>
    </citation>
    <scope>NUCLEOTIDE SEQUENCE [LARGE SCALE GENOMIC DNA]</scope>
    <source>
        <strain evidence="2 3">R40</strain>
    </source>
</reference>
<organism evidence="2 3">
    <name type="scientific">Ceratodon purpureus</name>
    <name type="common">Fire moss</name>
    <name type="synonym">Dicranum purpureum</name>
    <dbReference type="NCBI Taxonomy" id="3225"/>
    <lineage>
        <taxon>Eukaryota</taxon>
        <taxon>Viridiplantae</taxon>
        <taxon>Streptophyta</taxon>
        <taxon>Embryophyta</taxon>
        <taxon>Bryophyta</taxon>
        <taxon>Bryophytina</taxon>
        <taxon>Bryopsida</taxon>
        <taxon>Dicranidae</taxon>
        <taxon>Pseudoditrichales</taxon>
        <taxon>Ditrichaceae</taxon>
        <taxon>Ceratodon</taxon>
    </lineage>
</organism>
<dbReference type="EMBL" id="CM026432">
    <property type="protein sequence ID" value="KAG0557501.1"/>
    <property type="molecule type" value="Genomic_DNA"/>
</dbReference>
<dbReference type="Gene3D" id="1.10.287.110">
    <property type="entry name" value="DnaJ domain"/>
    <property type="match status" value="1"/>
</dbReference>
<comment type="caution">
    <text evidence="2">The sequence shown here is derived from an EMBL/GenBank/DDBJ whole genome shotgun (WGS) entry which is preliminary data.</text>
</comment>